<dbReference type="Pfam" id="PF25482">
    <property type="entry name" value="DUF7905"/>
    <property type="match status" value="1"/>
</dbReference>
<organism evidence="3 4">
    <name type="scientific">Friedmanniomyces endolithicus</name>
    <dbReference type="NCBI Taxonomy" id="329885"/>
    <lineage>
        <taxon>Eukaryota</taxon>
        <taxon>Fungi</taxon>
        <taxon>Dikarya</taxon>
        <taxon>Ascomycota</taxon>
        <taxon>Pezizomycotina</taxon>
        <taxon>Dothideomycetes</taxon>
        <taxon>Dothideomycetidae</taxon>
        <taxon>Mycosphaerellales</taxon>
        <taxon>Teratosphaeriaceae</taxon>
        <taxon>Friedmanniomyces</taxon>
    </lineage>
</organism>
<dbReference type="InterPro" id="IPR057227">
    <property type="entry name" value="DUF7905"/>
</dbReference>
<gene>
    <name evidence="3" type="ORF">LTR82_005457</name>
</gene>
<evidence type="ECO:0000259" key="2">
    <source>
        <dbReference type="Pfam" id="PF25482"/>
    </source>
</evidence>
<sequence>MEDCDRNKARTWGAFHSDEQQQGPTSSGWQVGEPLRRRDPPNNLPRASQRKWNTKGRARQADAQDRQAVRLIEHCDNDAEARWRANQPPADSVRIPDELVLRDKTDAFGKYHETLARQHGTYIYSDHARGQGGSRSFGIWGAQDAVVATKGAIAHWIEESGYGSKKSSRSAHFSKVVSLTPKLRERAERAWEREVRKQRFRRHPPMDVPFGAIGSFHWPMKEYRPEEILGASHEAFDPIRMDCSCYIVFIAALNLFRVMGKQTEVKASLQRIRQTCFQIAARQCNPVRLYLLHWPDAEQIPLFVYLENYVAPATSSPELLEDATERKSRKAPRGDGYRHHDKTPQGVQAQTRFSVERLRNTILTTLARLHYYSGHVQMRIRLGTFLANQYMETQDGVYDLDEYESMLQMSQFTGEVTQELGNKAIEQALLPALQETTDLVTPSEATVHDLTSVKPVYAVAFVFSDRAGDYRLTVEWHEAYDESTNKTHFEIFSKKWTRLERDTSALTSLLDIALCDLRTSSAWQFDVLASSQVIDETKLSPQLIAFSLNLAIDPDAAAKTRRNETFVRFNPYANLTSFQQRTSYQYTLFNSDYTLELSRFQDRTYSSRDKGFPTATVSEPRWSLTVYRKAWDAMLAGNERLPVGERADWLHDVATWFPQDIGPGSTEVDEKRPGQGWMQSLEKLGRIEGMVREVREKMEEEEEEEEEEDDLIGGMTVG</sequence>
<protein>
    <recommendedName>
        <fullName evidence="2">DUF7905 domain-containing protein</fullName>
    </recommendedName>
</protein>
<dbReference type="Proteomes" id="UP001168146">
    <property type="component" value="Unassembled WGS sequence"/>
</dbReference>
<accession>A0AAN6FT89</accession>
<reference evidence="3" key="1">
    <citation type="submission" date="2021-12" db="EMBL/GenBank/DDBJ databases">
        <title>Black yeast isolated from Biological Soil Crust.</title>
        <authorList>
            <person name="Kurbessoian T."/>
        </authorList>
    </citation>
    <scope>NUCLEOTIDE SEQUENCE</scope>
    <source>
        <strain evidence="3">CCFEE 5208</strain>
    </source>
</reference>
<dbReference type="AlphaFoldDB" id="A0AAN6FT89"/>
<evidence type="ECO:0000256" key="1">
    <source>
        <dbReference type="SAM" id="MobiDB-lite"/>
    </source>
</evidence>
<comment type="caution">
    <text evidence="3">The sequence shown here is derived from an EMBL/GenBank/DDBJ whole genome shotgun (WGS) entry which is preliminary data.</text>
</comment>
<feature type="region of interest" description="Disordered" evidence="1">
    <location>
        <begin position="695"/>
        <end position="718"/>
    </location>
</feature>
<feature type="region of interest" description="Disordered" evidence="1">
    <location>
        <begin position="317"/>
        <end position="350"/>
    </location>
</feature>
<evidence type="ECO:0000313" key="3">
    <source>
        <dbReference type="EMBL" id="KAK0323710.1"/>
    </source>
</evidence>
<evidence type="ECO:0000313" key="4">
    <source>
        <dbReference type="Proteomes" id="UP001168146"/>
    </source>
</evidence>
<feature type="domain" description="DUF7905" evidence="2">
    <location>
        <begin position="347"/>
        <end position="660"/>
    </location>
</feature>
<feature type="compositionally biased region" description="Basic residues" evidence="1">
    <location>
        <begin position="48"/>
        <end position="58"/>
    </location>
</feature>
<name>A0AAN6FT89_9PEZI</name>
<proteinExistence type="predicted"/>
<feature type="region of interest" description="Disordered" evidence="1">
    <location>
        <begin position="1"/>
        <end position="65"/>
    </location>
</feature>
<feature type="compositionally biased region" description="Polar residues" evidence="1">
    <location>
        <begin position="20"/>
        <end position="29"/>
    </location>
</feature>
<dbReference type="EMBL" id="JASUXU010000012">
    <property type="protein sequence ID" value="KAK0323710.1"/>
    <property type="molecule type" value="Genomic_DNA"/>
</dbReference>
<feature type="compositionally biased region" description="Acidic residues" evidence="1">
    <location>
        <begin position="699"/>
        <end position="711"/>
    </location>
</feature>